<dbReference type="GeneID" id="25294293"/>
<evidence type="ECO:0008006" key="3">
    <source>
        <dbReference type="Google" id="ProtNLM"/>
    </source>
</evidence>
<sequence>MKDAHDNETLAFVTLGMFIIGTSAIPLLPGSLQTPTGGAHRLTTGADKIEYLDGTSKDKENIVGGAGTFAALGARLAAGIQHAKLVSWIVDMGSDFPPEFRKLIETWKTSCVFRTDRTRLTTTGWNGYGPGEFRAFKYLTPKRRLDEHSLADEQVLARSFHMVCSPTRCMALVNGIMERRRMLVAKMNTNQNTSDESLRVRPYFIWEPVPDLCTPEEFTRLRDAARHVDVVSPNAEEFAALFTSNPKCVTREDMVATFFGAQGQSLAQPGYLGDVALVIREGAQGCTTYLGTGADIRRPLHLRAYHRDSKRVVDPTGGGNTFLGALAIGMTGTMCPSPSEIETRLAVSKVPDSGLSQQRRLLFALIHATVAAGYAIEQTGMPVLSSTSTPTGEGEDNDTDEEVWNGEGYQERFWKYVERESVYIGSQFDEKQTMSSSIP</sequence>
<dbReference type="STRING" id="1442369.A0A0D2J8C9"/>
<evidence type="ECO:0000313" key="1">
    <source>
        <dbReference type="EMBL" id="KIX05350.1"/>
    </source>
</evidence>
<dbReference type="SUPFAM" id="SSF53613">
    <property type="entry name" value="Ribokinase-like"/>
    <property type="match status" value="1"/>
</dbReference>
<keyword evidence="2" id="KW-1185">Reference proteome</keyword>
<dbReference type="Gene3D" id="3.40.1190.20">
    <property type="match status" value="1"/>
</dbReference>
<dbReference type="Proteomes" id="UP000053617">
    <property type="component" value="Unassembled WGS sequence"/>
</dbReference>
<dbReference type="OrthoDB" id="497927at2759"/>
<name>A0A0D2J8C9_9EURO</name>
<dbReference type="AlphaFoldDB" id="A0A0D2J8C9"/>
<dbReference type="InterPro" id="IPR029056">
    <property type="entry name" value="Ribokinase-like"/>
</dbReference>
<organism evidence="1 2">
    <name type="scientific">Rhinocladiella mackenziei CBS 650.93</name>
    <dbReference type="NCBI Taxonomy" id="1442369"/>
    <lineage>
        <taxon>Eukaryota</taxon>
        <taxon>Fungi</taxon>
        <taxon>Dikarya</taxon>
        <taxon>Ascomycota</taxon>
        <taxon>Pezizomycotina</taxon>
        <taxon>Eurotiomycetes</taxon>
        <taxon>Chaetothyriomycetidae</taxon>
        <taxon>Chaetothyriales</taxon>
        <taxon>Herpotrichiellaceae</taxon>
        <taxon>Rhinocladiella</taxon>
    </lineage>
</organism>
<dbReference type="HOGENOM" id="CLU_032834_0_0_1"/>
<dbReference type="VEuPathDB" id="FungiDB:Z518_06222"/>
<gene>
    <name evidence="1" type="ORF">Z518_06222</name>
</gene>
<dbReference type="PANTHER" id="PTHR47098:SF2">
    <property type="entry name" value="PROTEIN MAK32"/>
    <property type="match status" value="1"/>
</dbReference>
<evidence type="ECO:0000313" key="2">
    <source>
        <dbReference type="Proteomes" id="UP000053617"/>
    </source>
</evidence>
<accession>A0A0D2J8C9</accession>
<dbReference type="PANTHER" id="PTHR47098">
    <property type="entry name" value="PROTEIN MAK32"/>
    <property type="match status" value="1"/>
</dbReference>
<dbReference type="RefSeq" id="XP_013272486.1">
    <property type="nucleotide sequence ID" value="XM_013417032.1"/>
</dbReference>
<dbReference type="EMBL" id="KN847478">
    <property type="protein sequence ID" value="KIX05350.1"/>
    <property type="molecule type" value="Genomic_DNA"/>
</dbReference>
<reference evidence="1 2" key="1">
    <citation type="submission" date="2015-01" db="EMBL/GenBank/DDBJ databases">
        <title>The Genome Sequence of Rhinocladiella mackenzie CBS 650.93.</title>
        <authorList>
            <consortium name="The Broad Institute Genomics Platform"/>
            <person name="Cuomo C."/>
            <person name="de Hoog S."/>
            <person name="Gorbushina A."/>
            <person name="Stielow B."/>
            <person name="Teixiera M."/>
            <person name="Abouelleil A."/>
            <person name="Chapman S.B."/>
            <person name="Priest M."/>
            <person name="Young S.K."/>
            <person name="Wortman J."/>
            <person name="Nusbaum C."/>
            <person name="Birren B."/>
        </authorList>
    </citation>
    <scope>NUCLEOTIDE SEQUENCE [LARGE SCALE GENOMIC DNA]</scope>
    <source>
        <strain evidence="1 2">CBS 650.93</strain>
    </source>
</reference>
<protein>
    <recommendedName>
        <fullName evidence="3">Carbohydrate kinase PfkB domain-containing protein</fullName>
    </recommendedName>
</protein>
<proteinExistence type="predicted"/>